<dbReference type="SUPFAM" id="SSF102114">
    <property type="entry name" value="Radical SAM enzymes"/>
    <property type="match status" value="1"/>
</dbReference>
<organism evidence="11 12">
    <name type="scientific">Vogesella oryzagri</name>
    <dbReference type="NCBI Taxonomy" id="3160864"/>
    <lineage>
        <taxon>Bacteria</taxon>
        <taxon>Pseudomonadati</taxon>
        <taxon>Pseudomonadota</taxon>
        <taxon>Betaproteobacteria</taxon>
        <taxon>Neisseriales</taxon>
        <taxon>Chromobacteriaceae</taxon>
        <taxon>Vogesella</taxon>
    </lineage>
</organism>
<protein>
    <recommendedName>
        <fullName evidence="8">PqqA peptide cyclase</fullName>
        <ecNumber evidence="8">1.21.98.4</ecNumber>
    </recommendedName>
    <alternativeName>
        <fullName evidence="8">Coenzyme PQQ synthesis protein E</fullName>
    </alternativeName>
</protein>
<dbReference type="SFLD" id="SFLDG01067">
    <property type="entry name" value="SPASM/twitch_domain_containing"/>
    <property type="match status" value="1"/>
</dbReference>
<comment type="function">
    <text evidence="8">Catalyzes the cross-linking of a glutamate residue and a tyrosine residue in the PqqA protein as part of the biosynthesis of pyrroloquinoline quinone (PQQ).</text>
</comment>
<feature type="region of interest" description="Disordered" evidence="9">
    <location>
        <begin position="1"/>
        <end position="21"/>
    </location>
</feature>
<feature type="binding site" evidence="8">
    <location>
        <position position="38"/>
    </location>
    <ligand>
        <name>[4Fe-4S] cluster</name>
        <dbReference type="ChEBI" id="CHEBI:49883"/>
        <note>4Fe-4S-S-AdoMet</note>
    </ligand>
</feature>
<evidence type="ECO:0000256" key="7">
    <source>
        <dbReference type="ARBA" id="ARBA00023014"/>
    </source>
</evidence>
<keyword evidence="1 8" id="KW-0004">4Fe-4S</keyword>
<evidence type="ECO:0000256" key="5">
    <source>
        <dbReference type="ARBA" id="ARBA00023002"/>
    </source>
</evidence>
<dbReference type="Proteomes" id="UP001433638">
    <property type="component" value="Unassembled WGS sequence"/>
</dbReference>
<dbReference type="PIRSF" id="PIRSF037420">
    <property type="entry name" value="PQQ_syn_pqqE"/>
    <property type="match status" value="1"/>
</dbReference>
<dbReference type="CDD" id="cd01335">
    <property type="entry name" value="Radical_SAM"/>
    <property type="match status" value="1"/>
</dbReference>
<keyword evidence="7 8" id="KW-0411">Iron-sulfur</keyword>
<comment type="pathway">
    <text evidence="8">Cofactor biosynthesis; pyrroloquinoline quinone biosynthesis.</text>
</comment>
<keyword evidence="5 8" id="KW-0560">Oxidoreductase</keyword>
<dbReference type="SFLD" id="SFLDG01386">
    <property type="entry name" value="main_SPASM_domain-containing"/>
    <property type="match status" value="1"/>
</dbReference>
<reference evidence="11" key="1">
    <citation type="submission" date="2024-06" db="EMBL/GenBank/DDBJ databases">
        <title>Genome sequence of Vogesella sp. MAHUQ-64.</title>
        <authorList>
            <person name="Huq M.A."/>
        </authorList>
    </citation>
    <scope>NUCLEOTIDE SEQUENCE</scope>
    <source>
        <strain evidence="11">MAHUQ-64</strain>
    </source>
</reference>
<evidence type="ECO:0000256" key="6">
    <source>
        <dbReference type="ARBA" id="ARBA00023004"/>
    </source>
</evidence>
<keyword evidence="6 8" id="KW-0408">Iron</keyword>
<dbReference type="CDD" id="cd21119">
    <property type="entry name" value="SPASM_PqqE"/>
    <property type="match status" value="1"/>
</dbReference>
<sequence>MTDTTATDSPATDSTSPRQPEPPLAILLELTHRCPLRCAYCSNPLTLTPASQELDTAGWREVLRQAADMGMLQVHFSGGEPMARSDLTELVAYASELGLYSNLITSGVLLDAPRLAALQQAGLNHVQLSFQGLEDTQADRLSGFRGGVAKKQAALALVQQSGLALTLNFVITRSNAHELDAMLHYADQHGIARVEVANTQYYGWGLQNRSALIPSEAQLDAMTATVTQWREHTRGRMVIDYVIPDYYARRPKACMGGWAQRFLNVMPDGTLLPCHAAQTLAHLQFPRVPHSTLAAAWYDSPAFAAYRGTSWMPEPCGGCEHKERDFGGCRCQALALAGSADTLDPVCERSPQHEHVVTLARREAQLGEQPYTLRSFSFTA</sequence>
<dbReference type="InterPro" id="IPR006638">
    <property type="entry name" value="Elp3/MiaA/NifB-like_rSAM"/>
</dbReference>
<keyword evidence="4 8" id="KW-0884">PQQ biosynthesis</keyword>
<dbReference type="InterPro" id="IPR058240">
    <property type="entry name" value="rSAM_sf"/>
</dbReference>
<dbReference type="InterPro" id="IPR050377">
    <property type="entry name" value="Radical_SAM_PqqE_MftC-like"/>
</dbReference>
<evidence type="ECO:0000259" key="10">
    <source>
        <dbReference type="PROSITE" id="PS51918"/>
    </source>
</evidence>
<accession>A0ABV1M9W7</accession>
<comment type="similarity">
    <text evidence="8">Belongs to the radical SAM superfamily. PqqE family.</text>
</comment>
<dbReference type="InterPro" id="IPR013785">
    <property type="entry name" value="Aldolase_TIM"/>
</dbReference>
<evidence type="ECO:0000256" key="9">
    <source>
        <dbReference type="SAM" id="MobiDB-lite"/>
    </source>
</evidence>
<dbReference type="PANTHER" id="PTHR11228:SF7">
    <property type="entry name" value="PQQA PEPTIDE CYCLASE"/>
    <property type="match status" value="1"/>
</dbReference>
<evidence type="ECO:0000256" key="8">
    <source>
        <dbReference type="HAMAP-Rule" id="MF_00660"/>
    </source>
</evidence>
<comment type="subunit">
    <text evidence="8">Interacts with PqqD. The interaction is necessary for activity of PqqE.</text>
</comment>
<dbReference type="Pfam" id="PF04055">
    <property type="entry name" value="Radical_SAM"/>
    <property type="match status" value="1"/>
</dbReference>
<name>A0ABV1M9W7_9NEIS</name>
<gene>
    <name evidence="8 11" type="primary">pqqE</name>
    <name evidence="11" type="ORF">ABNW52_14190</name>
</gene>
<evidence type="ECO:0000256" key="1">
    <source>
        <dbReference type="ARBA" id="ARBA00022485"/>
    </source>
</evidence>
<comment type="caution">
    <text evidence="11">The sequence shown here is derived from an EMBL/GenBank/DDBJ whole genome shotgun (WGS) entry which is preliminary data.</text>
</comment>
<dbReference type="PROSITE" id="PS51918">
    <property type="entry name" value="RADICAL_SAM"/>
    <property type="match status" value="1"/>
</dbReference>
<evidence type="ECO:0000256" key="2">
    <source>
        <dbReference type="ARBA" id="ARBA00022691"/>
    </source>
</evidence>
<dbReference type="SMART" id="SM00729">
    <property type="entry name" value="Elp3"/>
    <property type="match status" value="1"/>
</dbReference>
<comment type="cofactor">
    <cofactor evidence="8">
        <name>[4Fe-4S] cluster</name>
        <dbReference type="ChEBI" id="CHEBI:49883"/>
    </cofactor>
    <text evidence="8">Binds 1 [4Fe-4S] cluster. The cluster is coordinated with 3 cysteines and an exchangeable S-adenosyl-L-methionine.</text>
</comment>
<feature type="compositionally biased region" description="Low complexity" evidence="9">
    <location>
        <begin position="1"/>
        <end position="17"/>
    </location>
</feature>
<feature type="binding site" evidence="8">
    <location>
        <position position="41"/>
    </location>
    <ligand>
        <name>[4Fe-4S] cluster</name>
        <dbReference type="ChEBI" id="CHEBI:49883"/>
        <note>4Fe-4S-S-AdoMet</note>
    </ligand>
</feature>
<dbReference type="EMBL" id="JBEFLD010000007">
    <property type="protein sequence ID" value="MEQ6291764.1"/>
    <property type="molecule type" value="Genomic_DNA"/>
</dbReference>
<keyword evidence="2 8" id="KW-0949">S-adenosyl-L-methionine</keyword>
<dbReference type="HAMAP" id="MF_00660">
    <property type="entry name" value="PqqE"/>
    <property type="match status" value="1"/>
</dbReference>
<dbReference type="PANTHER" id="PTHR11228">
    <property type="entry name" value="RADICAL SAM DOMAIN PROTEIN"/>
    <property type="match status" value="1"/>
</dbReference>
<dbReference type="NCBIfam" id="TIGR02109">
    <property type="entry name" value="PQQ_syn_pqqE"/>
    <property type="match status" value="1"/>
</dbReference>
<keyword evidence="3 8" id="KW-0479">Metal-binding</keyword>
<dbReference type="SFLD" id="SFLDS00029">
    <property type="entry name" value="Radical_SAM"/>
    <property type="match status" value="1"/>
</dbReference>
<evidence type="ECO:0000313" key="11">
    <source>
        <dbReference type="EMBL" id="MEQ6291764.1"/>
    </source>
</evidence>
<dbReference type="InterPro" id="IPR011843">
    <property type="entry name" value="PQQ_synth_PqqE_bac"/>
</dbReference>
<proteinExistence type="inferred from homology"/>
<keyword evidence="12" id="KW-1185">Reference proteome</keyword>
<evidence type="ECO:0000313" key="12">
    <source>
        <dbReference type="Proteomes" id="UP001433638"/>
    </source>
</evidence>
<dbReference type="EC" id="1.21.98.4" evidence="8"/>
<dbReference type="RefSeq" id="WP_349589053.1">
    <property type="nucleotide sequence ID" value="NZ_JBEFLD010000007.1"/>
</dbReference>
<dbReference type="InterPro" id="IPR007197">
    <property type="entry name" value="rSAM"/>
</dbReference>
<feature type="domain" description="Radical SAM core" evidence="10">
    <location>
        <begin position="20"/>
        <end position="236"/>
    </location>
</feature>
<dbReference type="InterPro" id="IPR000385">
    <property type="entry name" value="MoaA_NifB_PqqE_Fe-S-bd_CS"/>
</dbReference>
<dbReference type="SFLD" id="SFLDF00280">
    <property type="entry name" value="coenzyme_PQQ_synthesis_protein"/>
    <property type="match status" value="1"/>
</dbReference>
<dbReference type="Gene3D" id="3.20.20.70">
    <property type="entry name" value="Aldolase class I"/>
    <property type="match status" value="1"/>
</dbReference>
<comment type="catalytic activity">
    <reaction evidence="8">
        <text>[PQQ precursor protein] + S-adenosyl-L-methionine = E-Y cross-linked-[PQQ precursor protein] + 5'-deoxyadenosine + L-methionine + H(+)</text>
        <dbReference type="Rhea" id="RHEA:56836"/>
        <dbReference type="Rhea" id="RHEA-COMP:14800"/>
        <dbReference type="Rhea" id="RHEA-COMP:14801"/>
        <dbReference type="ChEBI" id="CHEBI:15378"/>
        <dbReference type="ChEBI" id="CHEBI:17319"/>
        <dbReference type="ChEBI" id="CHEBI:57844"/>
        <dbReference type="ChEBI" id="CHEBI:59789"/>
        <dbReference type="ChEBI" id="CHEBI:141026"/>
        <dbReference type="ChEBI" id="CHEBI:141027"/>
        <dbReference type="EC" id="1.21.98.4"/>
    </reaction>
</comment>
<feature type="binding site" evidence="8">
    <location>
        <position position="34"/>
    </location>
    <ligand>
        <name>[4Fe-4S] cluster</name>
        <dbReference type="ChEBI" id="CHEBI:49883"/>
        <note>4Fe-4S-S-AdoMet</note>
    </ligand>
</feature>
<evidence type="ECO:0000256" key="3">
    <source>
        <dbReference type="ARBA" id="ARBA00022723"/>
    </source>
</evidence>
<dbReference type="InterPro" id="IPR017200">
    <property type="entry name" value="PqqE-like"/>
</dbReference>
<dbReference type="PROSITE" id="PS01305">
    <property type="entry name" value="MOAA_NIFB_PQQE"/>
    <property type="match status" value="1"/>
</dbReference>
<evidence type="ECO:0000256" key="4">
    <source>
        <dbReference type="ARBA" id="ARBA00022905"/>
    </source>
</evidence>